<keyword evidence="1" id="KW-0175">Coiled coil</keyword>
<sequence>MVHNHRSVPCPAHGAAIQIASIGAFATAVAVNAHRDGMAAMRQAREDRAQQLWAGRLQHARVSAANALNVARDAVKRVHELEAEVEALRRAVGSRDSLIRRLADG</sequence>
<keyword evidence="4" id="KW-1185">Reference proteome</keyword>
<comment type="caution">
    <text evidence="3">The sequence shown here is derived from an EMBL/GenBank/DDBJ whole genome shotgun (WGS) entry which is preliminary data.</text>
</comment>
<protein>
    <submittedName>
        <fullName evidence="3">Uncharacterized protein</fullName>
    </submittedName>
</protein>
<keyword evidence="2" id="KW-0472">Membrane</keyword>
<organism evidence="3 4">
    <name type="scientific">Tianweitania sediminis</name>
    <dbReference type="NCBI Taxonomy" id="1502156"/>
    <lineage>
        <taxon>Bacteria</taxon>
        <taxon>Pseudomonadati</taxon>
        <taxon>Pseudomonadota</taxon>
        <taxon>Alphaproteobacteria</taxon>
        <taxon>Hyphomicrobiales</taxon>
        <taxon>Phyllobacteriaceae</taxon>
        <taxon>Tianweitania</taxon>
    </lineage>
</organism>
<evidence type="ECO:0000313" key="3">
    <source>
        <dbReference type="EMBL" id="MBP0439982.1"/>
    </source>
</evidence>
<dbReference type="AlphaFoldDB" id="A0A8J7R1Y3"/>
<dbReference type="EMBL" id="JAGIYY010000005">
    <property type="protein sequence ID" value="MBP0439982.1"/>
    <property type="molecule type" value="Genomic_DNA"/>
</dbReference>
<dbReference type="Proteomes" id="UP000666240">
    <property type="component" value="Unassembled WGS sequence"/>
</dbReference>
<proteinExistence type="predicted"/>
<dbReference type="RefSeq" id="WP_209336024.1">
    <property type="nucleotide sequence ID" value="NZ_JAGIYY010000005.1"/>
</dbReference>
<keyword evidence="2" id="KW-0812">Transmembrane</keyword>
<name>A0A8J7R1Y3_9HYPH</name>
<keyword evidence="2" id="KW-1133">Transmembrane helix</keyword>
<reference evidence="3" key="1">
    <citation type="submission" date="2021-03" db="EMBL/GenBank/DDBJ databases">
        <title>Genome sequencing and assembly of Tianweitania sediminis.</title>
        <authorList>
            <person name="Chhetri G."/>
        </authorList>
    </citation>
    <scope>NUCLEOTIDE SEQUENCE</scope>
    <source>
        <strain evidence="3">Z8</strain>
    </source>
</reference>
<gene>
    <name evidence="3" type="ORF">J5Y06_15085</name>
</gene>
<evidence type="ECO:0000256" key="2">
    <source>
        <dbReference type="SAM" id="Phobius"/>
    </source>
</evidence>
<evidence type="ECO:0000256" key="1">
    <source>
        <dbReference type="SAM" id="Coils"/>
    </source>
</evidence>
<evidence type="ECO:0000313" key="4">
    <source>
        <dbReference type="Proteomes" id="UP000666240"/>
    </source>
</evidence>
<feature type="coiled-coil region" evidence="1">
    <location>
        <begin position="64"/>
        <end position="91"/>
    </location>
</feature>
<accession>A0A8J7R1Y3</accession>
<feature type="transmembrane region" description="Helical" evidence="2">
    <location>
        <begin position="12"/>
        <end position="33"/>
    </location>
</feature>